<comment type="similarity">
    <text evidence="1">In the N-terminal section; belongs to the MIP18 family.</text>
</comment>
<comment type="function">
    <text evidence="8">Binds and transfers iron-sulfur (Fe-S) clusters to target apoproteins. Can hydrolyze ATP.</text>
</comment>
<keyword evidence="5 8" id="KW-0067">ATP-binding</keyword>
<comment type="subunit">
    <text evidence="8">Homodimer.</text>
</comment>
<dbReference type="InterPro" id="IPR000808">
    <property type="entry name" value="Mrp-like_CS"/>
</dbReference>
<dbReference type="PANTHER" id="PTHR42961">
    <property type="entry name" value="IRON-SULFUR PROTEIN NUBPL"/>
    <property type="match status" value="1"/>
</dbReference>
<dbReference type="InterPro" id="IPR019591">
    <property type="entry name" value="Mrp/NBP35_ATP-bd"/>
</dbReference>
<evidence type="ECO:0000256" key="4">
    <source>
        <dbReference type="ARBA" id="ARBA00022741"/>
    </source>
</evidence>
<gene>
    <name evidence="10" type="primary">mrp</name>
    <name evidence="10" type="ORF">MECH1_V1_0861</name>
</gene>
<dbReference type="PANTHER" id="PTHR42961:SF2">
    <property type="entry name" value="IRON-SULFUR PROTEIN NUBPL"/>
    <property type="match status" value="1"/>
</dbReference>
<accession>A0ABM9NG89</accession>
<evidence type="ECO:0000313" key="10">
    <source>
        <dbReference type="EMBL" id="CAL1239637.1"/>
    </source>
</evidence>
<dbReference type="Proteomes" id="UP001497493">
    <property type="component" value="Chromosome"/>
</dbReference>
<dbReference type="SUPFAM" id="SSF52540">
    <property type="entry name" value="P-loop containing nucleoside triphosphate hydrolases"/>
    <property type="match status" value="1"/>
</dbReference>
<proteinExistence type="inferred from homology"/>
<keyword evidence="6 8" id="KW-0408">Iron</keyword>
<dbReference type="InterPro" id="IPR002744">
    <property type="entry name" value="MIP18-like"/>
</dbReference>
<feature type="binding site" evidence="8">
    <location>
        <begin position="106"/>
        <end position="113"/>
    </location>
    <ligand>
        <name>ATP</name>
        <dbReference type="ChEBI" id="CHEBI:30616"/>
    </ligand>
</feature>
<keyword evidence="8" id="KW-0378">Hydrolase</keyword>
<dbReference type="Pfam" id="PF10609">
    <property type="entry name" value="ParA"/>
    <property type="match status" value="1"/>
</dbReference>
<organism evidence="10 11">
    <name type="scientific">Candidatus Methylocalor cossyra</name>
    <dbReference type="NCBI Taxonomy" id="3108543"/>
    <lineage>
        <taxon>Bacteria</taxon>
        <taxon>Pseudomonadati</taxon>
        <taxon>Pseudomonadota</taxon>
        <taxon>Gammaproteobacteria</taxon>
        <taxon>Methylococcales</taxon>
        <taxon>Methylococcaceae</taxon>
        <taxon>Candidatus Methylocalor</taxon>
    </lineage>
</organism>
<dbReference type="InterPro" id="IPR027417">
    <property type="entry name" value="P-loop_NTPase"/>
</dbReference>
<dbReference type="HAMAP" id="MF_02040">
    <property type="entry name" value="Mrp_NBP35"/>
    <property type="match status" value="1"/>
</dbReference>
<dbReference type="InterPro" id="IPR044304">
    <property type="entry name" value="NUBPL-like"/>
</dbReference>
<dbReference type="Gene3D" id="3.40.50.300">
    <property type="entry name" value="P-loop containing nucleotide triphosphate hydrolases"/>
    <property type="match status" value="1"/>
</dbReference>
<dbReference type="CDD" id="cd02037">
    <property type="entry name" value="Mrp_NBP35"/>
    <property type="match status" value="1"/>
</dbReference>
<dbReference type="RefSeq" id="WP_348759180.1">
    <property type="nucleotide sequence ID" value="NZ_OZ026884.1"/>
</dbReference>
<name>A0ABM9NG89_9GAMM</name>
<dbReference type="InterPro" id="IPR034904">
    <property type="entry name" value="FSCA_dom_sf"/>
</dbReference>
<comment type="similarity">
    <text evidence="2">In the C-terminal section; belongs to the Mrp/NBP35 ATP-binding proteins family.</text>
</comment>
<evidence type="ECO:0000313" key="11">
    <source>
        <dbReference type="Proteomes" id="UP001497493"/>
    </source>
</evidence>
<feature type="domain" description="MIP18 family-like" evidence="9">
    <location>
        <begin position="6"/>
        <end position="76"/>
    </location>
</feature>
<evidence type="ECO:0000256" key="5">
    <source>
        <dbReference type="ARBA" id="ARBA00022840"/>
    </source>
</evidence>
<protein>
    <recommendedName>
        <fullName evidence="8">Iron-sulfur cluster carrier protein</fullName>
    </recommendedName>
</protein>
<keyword evidence="7 8" id="KW-0411">Iron-sulfur</keyword>
<keyword evidence="4 8" id="KW-0547">Nucleotide-binding</keyword>
<keyword evidence="3 8" id="KW-0479">Metal-binding</keyword>
<evidence type="ECO:0000256" key="3">
    <source>
        <dbReference type="ARBA" id="ARBA00022723"/>
    </source>
</evidence>
<dbReference type="Pfam" id="PF01883">
    <property type="entry name" value="FeS_assembly_P"/>
    <property type="match status" value="1"/>
</dbReference>
<evidence type="ECO:0000256" key="1">
    <source>
        <dbReference type="ARBA" id="ARBA00007352"/>
    </source>
</evidence>
<dbReference type="InterPro" id="IPR033756">
    <property type="entry name" value="YlxH/NBP35"/>
</dbReference>
<dbReference type="NCBIfam" id="NF008669">
    <property type="entry name" value="PRK11670.1"/>
    <property type="match status" value="1"/>
</dbReference>
<dbReference type="PROSITE" id="PS01215">
    <property type="entry name" value="MRP"/>
    <property type="match status" value="1"/>
</dbReference>
<evidence type="ECO:0000259" key="9">
    <source>
        <dbReference type="Pfam" id="PF01883"/>
    </source>
</evidence>
<dbReference type="SUPFAM" id="SSF117916">
    <property type="entry name" value="Fe-S cluster assembly (FSCA) domain-like"/>
    <property type="match status" value="1"/>
</dbReference>
<evidence type="ECO:0000256" key="2">
    <source>
        <dbReference type="ARBA" id="ARBA00008205"/>
    </source>
</evidence>
<evidence type="ECO:0000256" key="8">
    <source>
        <dbReference type="HAMAP-Rule" id="MF_02040"/>
    </source>
</evidence>
<keyword evidence="11" id="KW-1185">Reference proteome</keyword>
<comment type="similarity">
    <text evidence="8">Belongs to the Mrp/NBP35 ATP-binding proteins family.</text>
</comment>
<reference evidence="10 11" key="1">
    <citation type="submission" date="2024-04" db="EMBL/GenBank/DDBJ databases">
        <authorList>
            <person name="Cremers G."/>
        </authorList>
    </citation>
    <scope>NUCLEOTIDE SEQUENCE [LARGE SCALE GENOMIC DNA]</scope>
    <source>
        <strain evidence="10">MeCH1-AG</strain>
    </source>
</reference>
<sequence length="362" mass="38598">MSFAQTDVEASLRGWIEPNLGKDLVSARMVKKIAVEGNKVHVQVALGYPAASYHAELRAALRDRIAADTGATEVQVEIATDIVSHAVQKNLKPLPGVKNLIAVASGKGGVGKSTTAVNLALALAAEGARVGILDADIYGPSQPLMLGLSGHPETEQGKKLIPPVAYGVQSMSIGYLIDEDTPMIWRGPMVTGALQQLLHETRWDRLDYLIVDLPPGTGDVQLTLAQQIPVSGAVIVTTPQDLALLDAQRGLKMFEKVGVPVLGVIENMSVHICSRCGHAEHIFGEGGGERMARKYGVELLGSLPLDVSIREQADSGRPTVVADPDSPAARSYREIARKLSARLALQAKDYSARFPTITVVND</sequence>
<dbReference type="Gene3D" id="3.30.300.130">
    <property type="entry name" value="Fe-S cluster assembly (FSCA)"/>
    <property type="match status" value="1"/>
</dbReference>
<evidence type="ECO:0000256" key="7">
    <source>
        <dbReference type="ARBA" id="ARBA00023014"/>
    </source>
</evidence>
<dbReference type="EMBL" id="OZ026884">
    <property type="protein sequence ID" value="CAL1239637.1"/>
    <property type="molecule type" value="Genomic_DNA"/>
</dbReference>
<evidence type="ECO:0000256" key="6">
    <source>
        <dbReference type="ARBA" id="ARBA00023004"/>
    </source>
</evidence>